<evidence type="ECO:0000259" key="8">
    <source>
        <dbReference type="SMART" id="SM00848"/>
    </source>
</evidence>
<dbReference type="Pfam" id="PF08246">
    <property type="entry name" value="Inhibitor_I29"/>
    <property type="match status" value="1"/>
</dbReference>
<evidence type="ECO:0000259" key="6">
    <source>
        <dbReference type="SMART" id="SM00277"/>
    </source>
</evidence>
<dbReference type="PRINTS" id="PR00705">
    <property type="entry name" value="PAPAIN"/>
</dbReference>
<proteinExistence type="inferred from homology"/>
<dbReference type="CDD" id="cd02248">
    <property type="entry name" value="Peptidase_C1A"/>
    <property type="match status" value="1"/>
</dbReference>
<dbReference type="Proteomes" id="UP000823775">
    <property type="component" value="Unassembled WGS sequence"/>
</dbReference>
<dbReference type="InterPro" id="IPR025661">
    <property type="entry name" value="Pept_asp_AS"/>
</dbReference>
<dbReference type="InterPro" id="IPR000118">
    <property type="entry name" value="Granulin"/>
</dbReference>
<dbReference type="SMART" id="SM00277">
    <property type="entry name" value="GRAN"/>
    <property type="match status" value="1"/>
</dbReference>
<feature type="domain" description="Peptidase C1A papain C-terminal" evidence="7">
    <location>
        <begin position="139"/>
        <end position="354"/>
    </location>
</feature>
<feature type="domain" description="Granulins" evidence="6">
    <location>
        <begin position="377"/>
        <end position="434"/>
    </location>
</feature>
<comment type="caution">
    <text evidence="9">The sequence shown here is derived from an EMBL/GenBank/DDBJ whole genome shotgun (WGS) entry which is preliminary data.</text>
</comment>
<dbReference type="InterPro" id="IPR000668">
    <property type="entry name" value="Peptidase_C1A_C"/>
</dbReference>
<gene>
    <name evidence="9" type="primary">RD21A_1</name>
    <name evidence="9" type="ORF">HAX54_016781</name>
</gene>
<dbReference type="InterPro" id="IPR025660">
    <property type="entry name" value="Pept_his_AS"/>
</dbReference>
<keyword evidence="10" id="KW-1185">Reference proteome</keyword>
<keyword evidence="4" id="KW-0325">Glycoprotein</keyword>
<dbReference type="SMART" id="SM00645">
    <property type="entry name" value="Pept_C1"/>
    <property type="match status" value="1"/>
</dbReference>
<dbReference type="InterPro" id="IPR038765">
    <property type="entry name" value="Papain-like_cys_pep_sf"/>
</dbReference>
<keyword evidence="2" id="KW-0788">Thiol protease</keyword>
<evidence type="ECO:0000256" key="2">
    <source>
        <dbReference type="ARBA" id="ARBA00022807"/>
    </source>
</evidence>
<dbReference type="EMBL" id="JACEIK010002092">
    <property type="protein sequence ID" value="MCD9559052.1"/>
    <property type="molecule type" value="Genomic_DNA"/>
</dbReference>
<reference evidence="9 10" key="1">
    <citation type="journal article" date="2021" name="BMC Genomics">
        <title>Datura genome reveals duplications of psychoactive alkaloid biosynthetic genes and high mutation rate following tissue culture.</title>
        <authorList>
            <person name="Rajewski A."/>
            <person name="Carter-House D."/>
            <person name="Stajich J."/>
            <person name="Litt A."/>
        </authorList>
    </citation>
    <scope>NUCLEOTIDE SEQUENCE [LARGE SCALE GENOMIC DNA]</scope>
    <source>
        <strain evidence="9">AR-01</strain>
    </source>
</reference>
<dbReference type="InterPro" id="IPR039417">
    <property type="entry name" value="Peptidase_C1A_papain-like"/>
</dbReference>
<keyword evidence="2" id="KW-0378">Hydrolase</keyword>
<dbReference type="SUPFAM" id="SSF57277">
    <property type="entry name" value="Granulin repeat"/>
    <property type="match status" value="1"/>
</dbReference>
<feature type="signal peptide" evidence="5">
    <location>
        <begin position="1"/>
        <end position="24"/>
    </location>
</feature>
<dbReference type="Pfam" id="PF00396">
    <property type="entry name" value="Granulin"/>
    <property type="match status" value="1"/>
</dbReference>
<keyword evidence="3" id="KW-1015">Disulfide bond</keyword>
<feature type="domain" description="Cathepsin propeptide inhibitor" evidence="8">
    <location>
        <begin position="50"/>
        <end position="107"/>
    </location>
</feature>
<dbReference type="Pfam" id="PF00112">
    <property type="entry name" value="Peptidase_C1"/>
    <property type="match status" value="1"/>
</dbReference>
<keyword evidence="5" id="KW-0732">Signal</keyword>
<evidence type="ECO:0000313" key="9">
    <source>
        <dbReference type="EMBL" id="MCD9559052.1"/>
    </source>
</evidence>
<dbReference type="Gene3D" id="3.90.70.10">
    <property type="entry name" value="Cysteine proteinases"/>
    <property type="match status" value="1"/>
</dbReference>
<dbReference type="InterPro" id="IPR000169">
    <property type="entry name" value="Pept_cys_AS"/>
</dbReference>
<dbReference type="PROSITE" id="PS00640">
    <property type="entry name" value="THIOL_PROTEASE_ASN"/>
    <property type="match status" value="1"/>
</dbReference>
<dbReference type="InterPro" id="IPR013201">
    <property type="entry name" value="Prot_inhib_I29"/>
</dbReference>
<dbReference type="SMART" id="SM00848">
    <property type="entry name" value="Inhibitor_I29"/>
    <property type="match status" value="1"/>
</dbReference>
<dbReference type="InterPro" id="IPR037277">
    <property type="entry name" value="Granulin_sf"/>
</dbReference>
<dbReference type="PROSITE" id="PS00639">
    <property type="entry name" value="THIOL_PROTEASE_HIS"/>
    <property type="match status" value="1"/>
</dbReference>
<evidence type="ECO:0000256" key="1">
    <source>
        <dbReference type="ARBA" id="ARBA00008455"/>
    </source>
</evidence>
<evidence type="ECO:0000256" key="4">
    <source>
        <dbReference type="ARBA" id="ARBA00023180"/>
    </source>
</evidence>
<dbReference type="InterPro" id="IPR013128">
    <property type="entry name" value="Peptidase_C1A"/>
</dbReference>
<accession>A0ABS8ULQ5</accession>
<feature type="chain" id="PRO_5047449549" evidence="5">
    <location>
        <begin position="25"/>
        <end position="467"/>
    </location>
</feature>
<dbReference type="Gene3D" id="2.10.25.160">
    <property type="entry name" value="Granulin"/>
    <property type="match status" value="1"/>
</dbReference>
<sequence>MATRSSTLAISLLLMFLFSSLASASSDMSIISYDESHIHRRTDDEVAALYESWLIEHGKSYNALDEKDKRFQIFKENLKYIDEQNSVPNKSYKLGLTKFADLTNEEYRSTYLGIKSSGDRRRLLKNKSDRYLPKVGDNLPESIDWREKGVLVGVKDQGGCGSCWAFSAIASTEAINAIVTGDLISLSEQELVDCDTTENEGCNGGLMDYAFEFIINNGGIDTEKDYPYTGRDGKCDQLRKNARVVTIDGYEDVPTNSEKALQKAVANQPVSIAVEAGGRDFQHYKSGIFTGKCGTAVDHGVVAVGYGTENGMDYWIVRNSWGADWGEKGYLRMQRNVASPRGLCGLAIEPSYPVKSGQNPPNPGPSPPSPVKPPTTCDEYSQCPEGTTCCCIFEFYNSCFSWGCCPLEGATCCEDHYSCCPHDYPVCNIRSGTCSISKGNPLGVKAMKHILAEPIRAFGNGGKKSSS</sequence>
<organism evidence="9 10">
    <name type="scientific">Datura stramonium</name>
    <name type="common">Jimsonweed</name>
    <name type="synonym">Common thornapple</name>
    <dbReference type="NCBI Taxonomy" id="4076"/>
    <lineage>
        <taxon>Eukaryota</taxon>
        <taxon>Viridiplantae</taxon>
        <taxon>Streptophyta</taxon>
        <taxon>Embryophyta</taxon>
        <taxon>Tracheophyta</taxon>
        <taxon>Spermatophyta</taxon>
        <taxon>Magnoliopsida</taxon>
        <taxon>eudicotyledons</taxon>
        <taxon>Gunneridae</taxon>
        <taxon>Pentapetalae</taxon>
        <taxon>asterids</taxon>
        <taxon>lamiids</taxon>
        <taxon>Solanales</taxon>
        <taxon>Solanaceae</taxon>
        <taxon>Solanoideae</taxon>
        <taxon>Datureae</taxon>
        <taxon>Datura</taxon>
    </lineage>
</organism>
<evidence type="ECO:0000256" key="5">
    <source>
        <dbReference type="SAM" id="SignalP"/>
    </source>
</evidence>
<dbReference type="PROSITE" id="PS00139">
    <property type="entry name" value="THIOL_PROTEASE_CYS"/>
    <property type="match status" value="1"/>
</dbReference>
<keyword evidence="2" id="KW-0645">Protease</keyword>
<dbReference type="PANTHER" id="PTHR12411">
    <property type="entry name" value="CYSTEINE PROTEASE FAMILY C1-RELATED"/>
    <property type="match status" value="1"/>
</dbReference>
<name>A0ABS8ULQ5_DATST</name>
<evidence type="ECO:0000313" key="10">
    <source>
        <dbReference type="Proteomes" id="UP000823775"/>
    </source>
</evidence>
<evidence type="ECO:0000259" key="7">
    <source>
        <dbReference type="SMART" id="SM00645"/>
    </source>
</evidence>
<protein>
    <submittedName>
        <fullName evidence="9">Cysteine proteinase rd21a</fullName>
    </submittedName>
</protein>
<dbReference type="SUPFAM" id="SSF54001">
    <property type="entry name" value="Cysteine proteinases"/>
    <property type="match status" value="1"/>
</dbReference>
<evidence type="ECO:0000256" key="3">
    <source>
        <dbReference type="ARBA" id="ARBA00023157"/>
    </source>
</evidence>
<comment type="similarity">
    <text evidence="1">Belongs to the peptidase C1 family.</text>
</comment>